<protein>
    <recommendedName>
        <fullName evidence="4">Exosome complex component RRP45</fullName>
    </recommendedName>
    <alternativeName>
        <fullName evidence="8">Exosome component 9</fullName>
    </alternativeName>
</protein>
<keyword evidence="5" id="KW-0963">Cytoplasm</keyword>
<dbReference type="CDD" id="cd11368">
    <property type="entry name" value="RNase_PH_RRP45"/>
    <property type="match status" value="1"/>
</dbReference>
<keyword evidence="7" id="KW-0539">Nucleus</keyword>
<evidence type="ECO:0000313" key="13">
    <source>
        <dbReference type="WBParaSite" id="MBELARI_LOCUS20227"/>
    </source>
</evidence>
<evidence type="ECO:0000256" key="9">
    <source>
        <dbReference type="SAM" id="MobiDB-lite"/>
    </source>
</evidence>
<evidence type="ECO:0000256" key="8">
    <source>
        <dbReference type="ARBA" id="ARBA00032660"/>
    </source>
</evidence>
<dbReference type="GO" id="GO:0071035">
    <property type="term" value="P:nuclear polyadenylation-dependent rRNA catabolic process"/>
    <property type="evidence" value="ECO:0007669"/>
    <property type="project" value="TreeGrafter"/>
</dbReference>
<evidence type="ECO:0000256" key="4">
    <source>
        <dbReference type="ARBA" id="ARBA00019572"/>
    </source>
</evidence>
<dbReference type="InterPro" id="IPR027408">
    <property type="entry name" value="PNPase/RNase_PH_dom_sf"/>
</dbReference>
<evidence type="ECO:0000259" key="10">
    <source>
        <dbReference type="Pfam" id="PF01138"/>
    </source>
</evidence>
<dbReference type="AlphaFoldDB" id="A0AAF3J722"/>
<dbReference type="SUPFAM" id="SSF55666">
    <property type="entry name" value="Ribonuclease PH domain 2-like"/>
    <property type="match status" value="1"/>
</dbReference>
<evidence type="ECO:0000256" key="7">
    <source>
        <dbReference type="ARBA" id="ARBA00023242"/>
    </source>
</evidence>
<reference evidence="13" key="1">
    <citation type="submission" date="2024-02" db="UniProtKB">
        <authorList>
            <consortium name="WormBaseParasite"/>
        </authorList>
    </citation>
    <scope>IDENTIFICATION</scope>
</reference>
<dbReference type="GO" id="GO:0000467">
    <property type="term" value="P:exonucleolytic trimming to generate mature 3'-end of 5.8S rRNA from tricistronic rRNA transcript (SSU-rRNA, 5.8S rRNA, LSU-rRNA)"/>
    <property type="evidence" value="ECO:0007669"/>
    <property type="project" value="TreeGrafter"/>
</dbReference>
<dbReference type="Proteomes" id="UP000887575">
    <property type="component" value="Unassembled WGS sequence"/>
</dbReference>
<dbReference type="GO" id="GO:0034473">
    <property type="term" value="P:U1 snRNA 3'-end processing"/>
    <property type="evidence" value="ECO:0007669"/>
    <property type="project" value="TreeGrafter"/>
</dbReference>
<dbReference type="Gene3D" id="3.30.230.70">
    <property type="entry name" value="GHMP Kinase, N-terminal domain"/>
    <property type="match status" value="1"/>
</dbReference>
<keyword evidence="12" id="KW-1185">Reference proteome</keyword>
<evidence type="ECO:0000256" key="1">
    <source>
        <dbReference type="ARBA" id="ARBA00004123"/>
    </source>
</evidence>
<dbReference type="GO" id="GO:0000177">
    <property type="term" value="C:cytoplasmic exosome (RNase complex)"/>
    <property type="evidence" value="ECO:0007669"/>
    <property type="project" value="TreeGrafter"/>
</dbReference>
<dbReference type="FunFam" id="3.30.230.70:FF:000040">
    <property type="entry name" value="EXOSome (Multiexonuclease complex) component"/>
    <property type="match status" value="1"/>
</dbReference>
<dbReference type="PANTHER" id="PTHR11097">
    <property type="entry name" value="EXOSOME COMPLEX EXONUCLEASE RIBOSOMAL RNA PROCESSING PROTEIN"/>
    <property type="match status" value="1"/>
</dbReference>
<comment type="subcellular location">
    <subcellularLocation>
        <location evidence="2">Cytoplasm</location>
    </subcellularLocation>
    <subcellularLocation>
        <location evidence="1">Nucleus</location>
    </subcellularLocation>
</comment>
<feature type="domain" description="Exoribonuclease phosphorolytic" evidence="11">
    <location>
        <begin position="189"/>
        <end position="252"/>
    </location>
</feature>
<dbReference type="InterPro" id="IPR036345">
    <property type="entry name" value="ExoRNase_PH_dom2_sf"/>
</dbReference>
<name>A0AAF3J722_9BILA</name>
<evidence type="ECO:0000256" key="6">
    <source>
        <dbReference type="ARBA" id="ARBA00022884"/>
    </source>
</evidence>
<organism evidence="12 13">
    <name type="scientific">Mesorhabditis belari</name>
    <dbReference type="NCBI Taxonomy" id="2138241"/>
    <lineage>
        <taxon>Eukaryota</taxon>
        <taxon>Metazoa</taxon>
        <taxon>Ecdysozoa</taxon>
        <taxon>Nematoda</taxon>
        <taxon>Chromadorea</taxon>
        <taxon>Rhabditida</taxon>
        <taxon>Rhabditina</taxon>
        <taxon>Rhabditomorpha</taxon>
        <taxon>Rhabditoidea</taxon>
        <taxon>Rhabditidae</taxon>
        <taxon>Mesorhabditinae</taxon>
        <taxon>Mesorhabditis</taxon>
    </lineage>
</organism>
<dbReference type="Pfam" id="PF01138">
    <property type="entry name" value="RNase_PH"/>
    <property type="match status" value="1"/>
</dbReference>
<dbReference type="GO" id="GO:0071028">
    <property type="term" value="P:nuclear mRNA surveillance"/>
    <property type="evidence" value="ECO:0007669"/>
    <property type="project" value="TreeGrafter"/>
</dbReference>
<dbReference type="GO" id="GO:0071038">
    <property type="term" value="P:TRAMP-dependent tRNA surveillance pathway"/>
    <property type="evidence" value="ECO:0007669"/>
    <property type="project" value="TreeGrafter"/>
</dbReference>
<evidence type="ECO:0000313" key="12">
    <source>
        <dbReference type="Proteomes" id="UP000887575"/>
    </source>
</evidence>
<dbReference type="InterPro" id="IPR020568">
    <property type="entry name" value="Ribosomal_Su5_D2-typ_SF"/>
</dbReference>
<dbReference type="SUPFAM" id="SSF54211">
    <property type="entry name" value="Ribosomal protein S5 domain 2-like"/>
    <property type="match status" value="1"/>
</dbReference>
<dbReference type="Pfam" id="PF03725">
    <property type="entry name" value="RNase_PH_C"/>
    <property type="match status" value="1"/>
</dbReference>
<dbReference type="GO" id="GO:0016075">
    <property type="term" value="P:rRNA catabolic process"/>
    <property type="evidence" value="ECO:0007669"/>
    <property type="project" value="TreeGrafter"/>
</dbReference>
<accession>A0AAF3J722</accession>
<keyword evidence="6" id="KW-0694">RNA-binding</keyword>
<evidence type="ECO:0000259" key="11">
    <source>
        <dbReference type="Pfam" id="PF03725"/>
    </source>
</evidence>
<dbReference type="InterPro" id="IPR050590">
    <property type="entry name" value="Exosome_comp_Rrp42_subfam"/>
</dbReference>
<dbReference type="InterPro" id="IPR001247">
    <property type="entry name" value="ExoRNase_PH_dom1"/>
</dbReference>
<feature type="compositionally biased region" description="Basic and acidic residues" evidence="9">
    <location>
        <begin position="360"/>
        <end position="370"/>
    </location>
</feature>
<feature type="region of interest" description="Disordered" evidence="9">
    <location>
        <begin position="358"/>
        <end position="425"/>
    </location>
</feature>
<dbReference type="GO" id="GO:0035925">
    <property type="term" value="F:mRNA 3'-UTR AU-rich region binding"/>
    <property type="evidence" value="ECO:0007669"/>
    <property type="project" value="TreeGrafter"/>
</dbReference>
<comment type="similarity">
    <text evidence="3">Belongs to the RNase PH family.</text>
</comment>
<evidence type="ECO:0000256" key="3">
    <source>
        <dbReference type="ARBA" id="ARBA00006678"/>
    </source>
</evidence>
<dbReference type="GO" id="GO:0000176">
    <property type="term" value="C:nuclear exosome (RNase complex)"/>
    <property type="evidence" value="ECO:0007669"/>
    <property type="project" value="TreeGrafter"/>
</dbReference>
<proteinExistence type="inferred from homology"/>
<feature type="domain" description="Exoribonuclease phosphorolytic" evidence="10">
    <location>
        <begin position="32"/>
        <end position="163"/>
    </location>
</feature>
<dbReference type="WBParaSite" id="MBELARI_LOCUS20227">
    <property type="protein sequence ID" value="MBELARI_LOCUS20227"/>
    <property type="gene ID" value="MBELARI_LOCUS20227"/>
</dbReference>
<dbReference type="GO" id="GO:0034475">
    <property type="term" value="P:U4 snRNA 3'-end processing"/>
    <property type="evidence" value="ECO:0007669"/>
    <property type="project" value="TreeGrafter"/>
</dbReference>
<evidence type="ECO:0000256" key="2">
    <source>
        <dbReference type="ARBA" id="ARBA00004496"/>
    </source>
</evidence>
<dbReference type="PANTHER" id="PTHR11097:SF14">
    <property type="entry name" value="EXOSOME COMPLEX COMPONENT RRP45"/>
    <property type="match status" value="1"/>
</dbReference>
<sequence length="425" mass="47307">MRDEPPTLCEREFVVQGIVENLRLDGRSRDDFRAVKLFLGSQTGTALCTLGNTKVYCTVSGEIGEPTRNRPSKGLVFVDVDMSPMANPSFQHGRLGSKGFELRRMLELVIRDSRCIDVESLCIRAGKEVWKVQVNIKVLDDDGCLLDCASVAAAAALHHYRRPMITVEPERTIIHSEREYAPVPLNIHHMPLCVMYGFIRDGEISITDPDSREELYLDGCLWLSVNKRKEICGLHQTSRLILTTAMIEACANRSFQRVSDLTDLITEICANDAATRSKNQVVEGFSLVFDELLHTNENHPNELIGPAIPKAVLNKFGPAEKDEASTSAQLDLNDATCNDDEMDDAKIQLQAEQIAASLKVQEENKEEGKAKKTPGSRKKENTEVMDLLDGLDDVGTADVVEKTHEQPPQTGDQDFSLLSAKRKKK</sequence>
<dbReference type="InterPro" id="IPR033100">
    <property type="entry name" value="Rrp45"/>
</dbReference>
<evidence type="ECO:0000256" key="5">
    <source>
        <dbReference type="ARBA" id="ARBA00022490"/>
    </source>
</evidence>
<dbReference type="InterPro" id="IPR015847">
    <property type="entry name" value="ExoRNase_PH_dom2"/>
</dbReference>
<dbReference type="GO" id="GO:0034476">
    <property type="term" value="P:U5 snRNA 3'-end processing"/>
    <property type="evidence" value="ECO:0007669"/>
    <property type="project" value="TreeGrafter"/>
</dbReference>